<dbReference type="SMART" id="SM00895">
    <property type="entry name" value="FCD"/>
    <property type="match status" value="1"/>
</dbReference>
<dbReference type="Pfam" id="PF00392">
    <property type="entry name" value="GntR"/>
    <property type="match status" value="1"/>
</dbReference>
<dbReference type="InterPro" id="IPR036388">
    <property type="entry name" value="WH-like_DNA-bd_sf"/>
</dbReference>
<evidence type="ECO:0000313" key="8">
    <source>
        <dbReference type="Proteomes" id="UP001242995"/>
    </source>
</evidence>
<evidence type="ECO:0000256" key="3">
    <source>
        <dbReference type="ARBA" id="ARBA00023163"/>
    </source>
</evidence>
<protein>
    <submittedName>
        <fullName evidence="5">DNA-binding FadR family transcriptional regulator</fullName>
    </submittedName>
</protein>
<keyword evidence="7" id="KW-1185">Reference proteome</keyword>
<evidence type="ECO:0000259" key="4">
    <source>
        <dbReference type="PROSITE" id="PS50949"/>
    </source>
</evidence>
<comment type="caution">
    <text evidence="5">The sequence shown here is derived from an EMBL/GenBank/DDBJ whole genome shotgun (WGS) entry which is preliminary data.</text>
</comment>
<dbReference type="EMBL" id="JAUSTF010000008">
    <property type="protein sequence ID" value="MDQ0181833.1"/>
    <property type="molecule type" value="Genomic_DNA"/>
</dbReference>
<dbReference type="EMBL" id="JAUSRG010000009">
    <property type="protein sequence ID" value="MDP9906030.1"/>
    <property type="molecule type" value="Genomic_DNA"/>
</dbReference>
<dbReference type="RefSeq" id="WP_284990310.1">
    <property type="nucleotide sequence ID" value="NZ_JAUSRG010000009.1"/>
</dbReference>
<dbReference type="PANTHER" id="PTHR43537">
    <property type="entry name" value="TRANSCRIPTIONAL REGULATOR, GNTR FAMILY"/>
    <property type="match status" value="1"/>
</dbReference>
<dbReference type="InterPro" id="IPR000524">
    <property type="entry name" value="Tscrpt_reg_HTH_GntR"/>
</dbReference>
<feature type="domain" description="HTH gntR-type" evidence="4">
    <location>
        <begin position="13"/>
        <end position="80"/>
    </location>
</feature>
<proteinExistence type="predicted"/>
<dbReference type="GO" id="GO:0003700">
    <property type="term" value="F:DNA-binding transcription factor activity"/>
    <property type="evidence" value="ECO:0007669"/>
    <property type="project" value="InterPro"/>
</dbReference>
<dbReference type="Gene3D" id="1.10.10.10">
    <property type="entry name" value="Winged helix-like DNA-binding domain superfamily/Winged helix DNA-binding domain"/>
    <property type="match status" value="1"/>
</dbReference>
<accession>A0AAW8DHZ2</accession>
<dbReference type="InterPro" id="IPR008920">
    <property type="entry name" value="TF_FadR/GntR_C"/>
</dbReference>
<organism evidence="5 8">
    <name type="scientific">Arthrobacter bambusae</name>
    <dbReference type="NCBI Taxonomy" id="1338426"/>
    <lineage>
        <taxon>Bacteria</taxon>
        <taxon>Bacillati</taxon>
        <taxon>Actinomycetota</taxon>
        <taxon>Actinomycetes</taxon>
        <taxon>Micrococcales</taxon>
        <taxon>Micrococcaceae</taxon>
        <taxon>Arthrobacter</taxon>
    </lineage>
</organism>
<dbReference type="Gene3D" id="1.20.120.530">
    <property type="entry name" value="GntR ligand-binding domain-like"/>
    <property type="match status" value="1"/>
</dbReference>
<dbReference type="SMART" id="SM00345">
    <property type="entry name" value="HTH_GNTR"/>
    <property type="match status" value="1"/>
</dbReference>
<dbReference type="Pfam" id="PF07729">
    <property type="entry name" value="FCD"/>
    <property type="match status" value="1"/>
</dbReference>
<dbReference type="InterPro" id="IPR036390">
    <property type="entry name" value="WH_DNA-bd_sf"/>
</dbReference>
<dbReference type="InterPro" id="IPR011711">
    <property type="entry name" value="GntR_C"/>
</dbReference>
<dbReference type="AlphaFoldDB" id="A0AAW8DHZ2"/>
<dbReference type="GO" id="GO:0003677">
    <property type="term" value="F:DNA binding"/>
    <property type="evidence" value="ECO:0007669"/>
    <property type="project" value="UniProtKB-KW"/>
</dbReference>
<dbReference type="PRINTS" id="PR00035">
    <property type="entry name" value="HTHGNTR"/>
</dbReference>
<dbReference type="PANTHER" id="PTHR43537:SF5">
    <property type="entry name" value="UXU OPERON TRANSCRIPTIONAL REGULATOR"/>
    <property type="match status" value="1"/>
</dbReference>
<gene>
    <name evidence="5" type="ORF">J2S90_003001</name>
    <name evidence="6" type="ORF">J2S93_003272</name>
</gene>
<dbReference type="SUPFAM" id="SSF48008">
    <property type="entry name" value="GntR ligand-binding domain-like"/>
    <property type="match status" value="1"/>
</dbReference>
<dbReference type="SUPFAM" id="SSF46785">
    <property type="entry name" value="Winged helix' DNA-binding domain"/>
    <property type="match status" value="1"/>
</dbReference>
<dbReference type="CDD" id="cd07377">
    <property type="entry name" value="WHTH_GntR"/>
    <property type="match status" value="1"/>
</dbReference>
<evidence type="ECO:0000313" key="7">
    <source>
        <dbReference type="Proteomes" id="UP001230951"/>
    </source>
</evidence>
<evidence type="ECO:0000256" key="1">
    <source>
        <dbReference type="ARBA" id="ARBA00023015"/>
    </source>
</evidence>
<keyword evidence="2 5" id="KW-0238">DNA-binding</keyword>
<keyword evidence="3" id="KW-0804">Transcription</keyword>
<dbReference type="Proteomes" id="UP001242995">
    <property type="component" value="Unassembled WGS sequence"/>
</dbReference>
<evidence type="ECO:0000313" key="5">
    <source>
        <dbReference type="EMBL" id="MDP9906030.1"/>
    </source>
</evidence>
<name>A0AAW8DHZ2_9MICC</name>
<evidence type="ECO:0000313" key="6">
    <source>
        <dbReference type="EMBL" id="MDQ0181833.1"/>
    </source>
</evidence>
<sequence length="234" mass="25470">MTIHDEEIHSFANVFANDPVSAALARLIRDLNPGDRLPSERELAIRLSVSRTALRDRLGVLEGLGVLRRQTGAGTFVEMLKPDALALALNLAIGSSHLPLTSLESVRIALERQAAREAAINSDPVLVAYMQRAVNTMASTDVQVDVMDADRAFHQSLLRAAGNPALTFFAEALSDVFTQDLAYRSARLSSARLTSSARALMVEHHRRIHDAIVNRDPSAAMQAVDDHFDALPVS</sequence>
<dbReference type="PROSITE" id="PS50949">
    <property type="entry name" value="HTH_GNTR"/>
    <property type="match status" value="1"/>
</dbReference>
<reference evidence="5 7" key="1">
    <citation type="submission" date="2023-07" db="EMBL/GenBank/DDBJ databases">
        <title>Sorghum-associated microbial communities from plants grown in Nebraska, USA.</title>
        <authorList>
            <person name="Schachtman D."/>
        </authorList>
    </citation>
    <scope>NUCLEOTIDE SEQUENCE</scope>
    <source>
        <strain evidence="5">DS1006</strain>
        <strain evidence="6 7">DS1016</strain>
    </source>
</reference>
<keyword evidence="1" id="KW-0805">Transcription regulation</keyword>
<evidence type="ECO:0000256" key="2">
    <source>
        <dbReference type="ARBA" id="ARBA00023125"/>
    </source>
</evidence>
<dbReference type="Proteomes" id="UP001230951">
    <property type="component" value="Unassembled WGS sequence"/>
</dbReference>